<dbReference type="Gene3D" id="3.30.360.20">
    <property type="entry name" value="RNA 3'-terminal phosphate cyclase, insert domain"/>
    <property type="match status" value="1"/>
</dbReference>
<dbReference type="PIRSF" id="PIRSF005378">
    <property type="entry name" value="RNA3'_term_phos_cycl_euk"/>
    <property type="match status" value="1"/>
</dbReference>
<evidence type="ECO:0000259" key="8">
    <source>
        <dbReference type="Pfam" id="PF05189"/>
    </source>
</evidence>
<dbReference type="GO" id="GO:0005737">
    <property type="term" value="C:cytoplasm"/>
    <property type="evidence" value="ECO:0007669"/>
    <property type="project" value="UniProtKB-SubCell"/>
</dbReference>
<dbReference type="GO" id="GO:0006396">
    <property type="term" value="P:RNA processing"/>
    <property type="evidence" value="ECO:0007669"/>
    <property type="project" value="UniProtKB-UniRule"/>
</dbReference>
<dbReference type="EMBL" id="CP002772">
    <property type="protein sequence ID" value="AEG18491.1"/>
    <property type="molecule type" value="Genomic_DNA"/>
</dbReference>
<feature type="domain" description="RNA 3'-terminal phosphate cyclase" evidence="7">
    <location>
        <begin position="8"/>
        <end position="325"/>
    </location>
</feature>
<feature type="domain" description="RNA 3'-terminal phosphate cyclase insert" evidence="8">
    <location>
        <begin position="183"/>
        <end position="273"/>
    </location>
</feature>
<evidence type="ECO:0000256" key="1">
    <source>
        <dbReference type="ARBA" id="ARBA00009206"/>
    </source>
</evidence>
<feature type="binding site" evidence="5">
    <location>
        <begin position="282"/>
        <end position="286"/>
    </location>
    <ligand>
        <name>ATP</name>
        <dbReference type="ChEBI" id="CHEBI:30616"/>
    </ligand>
</feature>
<dbReference type="Pfam" id="PF05189">
    <property type="entry name" value="RTC_insert"/>
    <property type="match status" value="1"/>
</dbReference>
<dbReference type="EC" id="6.5.1.4" evidence="5 6"/>
<keyword evidence="10" id="KW-1185">Reference proteome</keyword>
<dbReference type="Gene3D" id="3.65.10.20">
    <property type="entry name" value="RNA 3'-terminal phosphate cyclase domain"/>
    <property type="match status" value="1"/>
</dbReference>
<dbReference type="AlphaFoldDB" id="F6D7W8"/>
<dbReference type="HAMAP" id="MF_00200">
    <property type="entry name" value="RTC"/>
    <property type="match status" value="1"/>
</dbReference>
<comment type="similarity">
    <text evidence="1 5">Belongs to the RNA 3'-terminal cyclase family. Type 1 subfamily.</text>
</comment>
<evidence type="ECO:0000256" key="2">
    <source>
        <dbReference type="ARBA" id="ARBA00021428"/>
    </source>
</evidence>
<comment type="subcellular location">
    <subcellularLocation>
        <location evidence="5">Cytoplasm</location>
    </subcellularLocation>
</comment>
<keyword evidence="3 5" id="KW-0436">Ligase</keyword>
<dbReference type="SUPFAM" id="SSF55205">
    <property type="entry name" value="EPT/RTPC-like"/>
    <property type="match status" value="2"/>
</dbReference>
<dbReference type="InterPro" id="IPR023797">
    <property type="entry name" value="RNA3'_phos_cyclase_dom"/>
</dbReference>
<dbReference type="InterPro" id="IPR020719">
    <property type="entry name" value="RNA3'_term_phos_cycl-like_CS"/>
</dbReference>
<dbReference type="OrthoDB" id="7994at2157"/>
<dbReference type="PANTHER" id="PTHR11096">
    <property type="entry name" value="RNA 3' TERMINAL PHOSPHATE CYCLASE"/>
    <property type="match status" value="1"/>
</dbReference>
<reference evidence="9 10" key="1">
    <citation type="journal article" date="2014" name="Int. J. Syst. Evol. Microbiol.">
        <title>Methanobacterium paludis sp. nov. and a novel strain of Methanobacterium lacus isolated from northern peatlands.</title>
        <authorList>
            <person name="Cadillo-Quiroz H."/>
            <person name="Brauer S.L."/>
            <person name="Goodson N."/>
            <person name="Yavitt J.B."/>
            <person name="Zinder S.H."/>
        </authorList>
    </citation>
    <scope>NUCLEOTIDE SEQUENCE [LARGE SCALE GENOMIC DNA]</scope>
    <source>
        <strain evidence="10">DSM 25820 / JCM 18151 / SWAN1</strain>
    </source>
</reference>
<accession>F6D7W8</accession>
<gene>
    <name evidence="5" type="primary">rtcA</name>
    <name evidence="9" type="ordered locus">MSWAN_1477</name>
</gene>
<keyword evidence="4 5" id="KW-0547">Nucleotide-binding</keyword>
<dbReference type="STRING" id="868131.MSWAN_1477"/>
<dbReference type="InterPro" id="IPR037136">
    <property type="entry name" value="RNA3'_phos_cyclase_dom_sf"/>
</dbReference>
<dbReference type="eggNOG" id="arCOG04125">
    <property type="taxonomic scope" value="Archaea"/>
</dbReference>
<dbReference type="InterPro" id="IPR013791">
    <property type="entry name" value="RNA3'-term_phos_cycl_insert"/>
</dbReference>
<dbReference type="Pfam" id="PF01137">
    <property type="entry name" value="RTC"/>
    <property type="match status" value="1"/>
</dbReference>
<dbReference type="KEGG" id="mew:MSWAN_1477"/>
<proteinExistence type="inferred from homology"/>
<dbReference type="InterPro" id="IPR017770">
    <property type="entry name" value="RNA3'_term_phos_cyc_type_1"/>
</dbReference>
<evidence type="ECO:0000256" key="3">
    <source>
        <dbReference type="ARBA" id="ARBA00022598"/>
    </source>
</evidence>
<name>F6D7W8_METPW</name>
<evidence type="ECO:0000259" key="7">
    <source>
        <dbReference type="Pfam" id="PF01137"/>
    </source>
</evidence>
<dbReference type="PROSITE" id="PS01287">
    <property type="entry name" value="RTC"/>
    <property type="match status" value="1"/>
</dbReference>
<comment type="function">
    <text evidence="5">Catalyzes the conversion of 3'-phosphate to a 2',3'-cyclic phosphodiester at the end of RNA. The mechanism of action of the enzyme occurs in 3 steps: (A) adenylation of the enzyme by ATP; (B) transfer of adenylate to an RNA-N3'P to produce RNA-N3'PP5'A; (C) and attack of the adjacent 2'-hydroxyl on the 3'-phosphorus in the diester linkage to produce the cyclic end product. The biological role of this enzyme is unknown but it is likely to function in some aspects of cellular RNA processing.</text>
</comment>
<dbReference type="CDD" id="cd00874">
    <property type="entry name" value="RNA_Cyclase_Class_II"/>
    <property type="match status" value="1"/>
</dbReference>
<dbReference type="GO" id="GO:0003963">
    <property type="term" value="F:RNA-3'-phosphate cyclase activity"/>
    <property type="evidence" value="ECO:0007669"/>
    <property type="project" value="UniProtKB-UniRule"/>
</dbReference>
<dbReference type="NCBIfam" id="TIGR03399">
    <property type="entry name" value="RNA_3prim_cycl"/>
    <property type="match status" value="1"/>
</dbReference>
<keyword evidence="5" id="KW-0963">Cytoplasm</keyword>
<evidence type="ECO:0000313" key="10">
    <source>
        <dbReference type="Proteomes" id="UP000009231"/>
    </source>
</evidence>
<sequence length="338" mass="36540">MIEIDGAYGEGGGALLRISAALSTLTLKPVRITNIRANRPKPGLMAQHLNALKLVAMMSNASYSGLDIWSEEVLLRPESIRGGNFKVDVGTAGSVTLILQAAMIPAAFADSRVELILKGGTDVRWSPSVDYLENVTLPTLRSMGYRAEIDLIQRGHFPRGGGILKAIIDPIKKLKPLNLLDLEIDKIKGISHAVKLPEHVAVRQAESAEKILAEEGFDADIKVQHSDDGFGPGSSIVLWMDGKTRIGGSAIGEPGKRAEIVGRKAAEELLYHISRGAAFDKYMGDQMIPYMALAGNSRIKTAELTQHTLTNIYVVEKFTGKDFRVDGDLGDVAEISVN</sequence>
<dbReference type="Proteomes" id="UP000009231">
    <property type="component" value="Chromosome"/>
</dbReference>
<evidence type="ECO:0000313" key="9">
    <source>
        <dbReference type="EMBL" id="AEG18491.1"/>
    </source>
</evidence>
<dbReference type="PANTHER" id="PTHR11096:SF0">
    <property type="entry name" value="RNA 3'-TERMINAL PHOSPHATE CYCLASE"/>
    <property type="match status" value="1"/>
</dbReference>
<feature type="binding site" evidence="5">
    <location>
        <position position="100"/>
    </location>
    <ligand>
        <name>ATP</name>
        <dbReference type="ChEBI" id="CHEBI:30616"/>
    </ligand>
</feature>
<evidence type="ECO:0000256" key="5">
    <source>
        <dbReference type="HAMAP-Rule" id="MF_00200"/>
    </source>
</evidence>
<dbReference type="InterPro" id="IPR036553">
    <property type="entry name" value="RPTC_insert"/>
</dbReference>
<dbReference type="HOGENOM" id="CLU_027882_0_0_2"/>
<keyword evidence="5" id="KW-0067">ATP-binding</keyword>
<evidence type="ECO:0000256" key="6">
    <source>
        <dbReference type="NCBIfam" id="TIGR03399"/>
    </source>
</evidence>
<dbReference type="InterPro" id="IPR000228">
    <property type="entry name" value="RNA3'_term_phos_cyc"/>
</dbReference>
<dbReference type="SUPFAM" id="SSF52913">
    <property type="entry name" value="RNA 3'-terminal phosphate cyclase, RPTC, insert domain"/>
    <property type="match status" value="1"/>
</dbReference>
<dbReference type="GeneID" id="10668983"/>
<dbReference type="FunFam" id="3.30.360.20:FF:000002">
    <property type="entry name" value="RNA terminal phosphate cyclase-like 1"/>
    <property type="match status" value="1"/>
</dbReference>
<feature type="active site" description="Tele-AMP-histidine intermediate" evidence="5">
    <location>
        <position position="307"/>
    </location>
</feature>
<dbReference type="RefSeq" id="WP_013825992.1">
    <property type="nucleotide sequence ID" value="NC_015574.1"/>
</dbReference>
<protein>
    <recommendedName>
        <fullName evidence="2 5">RNA 3'-terminal phosphate cyclase</fullName>
        <shortName evidence="5">RNA cyclase</shortName>
        <shortName evidence="5">RNA-3'-phosphate cyclase</shortName>
        <ecNumber evidence="5 6">6.5.1.4</ecNumber>
    </recommendedName>
</protein>
<evidence type="ECO:0000256" key="4">
    <source>
        <dbReference type="ARBA" id="ARBA00022741"/>
    </source>
</evidence>
<dbReference type="InterPro" id="IPR013792">
    <property type="entry name" value="RNA3'P_cycl/enolpyr_Trfase_a/b"/>
</dbReference>
<dbReference type="GO" id="GO:0005524">
    <property type="term" value="F:ATP binding"/>
    <property type="evidence" value="ECO:0007669"/>
    <property type="project" value="UniProtKB-KW"/>
</dbReference>
<organism evidence="9 10">
    <name type="scientific">Methanobacterium paludis (strain DSM 25820 / JCM 18151 / SWAN1)</name>
    <dbReference type="NCBI Taxonomy" id="868131"/>
    <lineage>
        <taxon>Archaea</taxon>
        <taxon>Methanobacteriati</taxon>
        <taxon>Methanobacteriota</taxon>
        <taxon>Methanomada group</taxon>
        <taxon>Methanobacteria</taxon>
        <taxon>Methanobacteriales</taxon>
        <taxon>Methanobacteriaceae</taxon>
        <taxon>Methanobacterium</taxon>
    </lineage>
</organism>
<comment type="catalytic activity">
    <reaction evidence="5">
        <text>a 3'-end 3'-phospho-ribonucleotide-RNA + ATP = a 3'-end 2',3'-cyclophospho-ribonucleotide-RNA + AMP + diphosphate</text>
        <dbReference type="Rhea" id="RHEA:23976"/>
        <dbReference type="Rhea" id="RHEA-COMP:10463"/>
        <dbReference type="Rhea" id="RHEA-COMP:10464"/>
        <dbReference type="ChEBI" id="CHEBI:30616"/>
        <dbReference type="ChEBI" id="CHEBI:33019"/>
        <dbReference type="ChEBI" id="CHEBI:83062"/>
        <dbReference type="ChEBI" id="CHEBI:83064"/>
        <dbReference type="ChEBI" id="CHEBI:456215"/>
        <dbReference type="EC" id="6.5.1.4"/>
    </reaction>
</comment>